<keyword evidence="2" id="KW-0732">Signal</keyword>
<dbReference type="InterPro" id="IPR024733">
    <property type="entry name" value="NAGLU_tim-barrel"/>
</dbReference>
<accession>A0ABT4PK80</accession>
<dbReference type="InterPro" id="IPR024732">
    <property type="entry name" value="NAGLU_C"/>
</dbReference>
<dbReference type="InterPro" id="IPR029018">
    <property type="entry name" value="Hex-like_dom2"/>
</dbReference>
<sequence>MKTNLIKWSALMILICILSGCQNNTNGDNAVMHRLCERLFPQHSDHFIFQCIKDTTSTDWYSVESIDGKIQICGNNNNSLAVGLNHYLKYYCHTNVSWYADDEVKMPESLPEVKEKVTSHAKCSNRFFLNYCTFGYTLPYWKWEDWERLIDWMALNGITMPLAISGQESVWYKVWSKLGLTDEQIRSYFTGPAHLPWHRMSNVDYWQSPLPTSWLEGQEKLQKQILQREREFDMTPVLPAFSGHVPKELKELYPDAKIHQMSQWGGYDEQYRSHFIEPMDTLFTTIQQMYLKEQTAMYGTDHIYGIDPFNEVDSPNWNEKYLSDVSEKIYESIRQVDEEATWLQMTWMFYHSKEKWTQPRIRSFLEAVPKDKLILLDYYCDSTEIWRETEKYYGKPYMWCYLGNFGGNTMMVGNLDDVDFKINRLYTEGGDNVYGLGATLEGFDVNPLMYEFVFDKAWDCPVTTKEWIHNWALSRGGKESKHVVKAWELLHQKIYTKHATCGQAVLMNARPMLVGTDSWNTYPDIHYKNVELWEILEELLQAGELDNTGYRYDVVNVARQSLGNLFSDFREAFTAEYQKKNLTGMELWAARMDTLLLDMDRLLSTEENFCIGKWIQDAKDWGKDEAEKSYYEENARCILTVWGQKATQLNDYANRGWGGLTKDFYRMRWNKFTSSVTAAVKAGQQYDAKAFYDMITEAEYQWTLQSKDYPLVSGESPFVVAQELFNKYKHYFD</sequence>
<keyword evidence="1" id="KW-0378">Hydrolase</keyword>
<dbReference type="PROSITE" id="PS51257">
    <property type="entry name" value="PROKAR_LIPOPROTEIN"/>
    <property type="match status" value="1"/>
</dbReference>
<organism evidence="6 7">
    <name type="scientific">Phocaeicola acetigenes</name>
    <dbReference type="NCBI Taxonomy" id="3016083"/>
    <lineage>
        <taxon>Bacteria</taxon>
        <taxon>Pseudomonadati</taxon>
        <taxon>Bacteroidota</taxon>
        <taxon>Bacteroidia</taxon>
        <taxon>Bacteroidales</taxon>
        <taxon>Bacteroidaceae</taxon>
        <taxon>Phocaeicola</taxon>
    </lineage>
</organism>
<feature type="domain" description="Alpha-N-acetylglucosaminidase N-terminal" evidence="4">
    <location>
        <begin position="33"/>
        <end position="111"/>
    </location>
</feature>
<feature type="domain" description="Alpha-N-acetylglucosaminidase C-terminal" evidence="5">
    <location>
        <begin position="467"/>
        <end position="727"/>
    </location>
</feature>
<evidence type="ECO:0000259" key="3">
    <source>
        <dbReference type="Pfam" id="PF05089"/>
    </source>
</evidence>
<evidence type="ECO:0000259" key="4">
    <source>
        <dbReference type="Pfam" id="PF12971"/>
    </source>
</evidence>
<dbReference type="PANTHER" id="PTHR12872:SF1">
    <property type="entry name" value="ALPHA-N-ACETYLGLUCOSAMINIDASE"/>
    <property type="match status" value="1"/>
</dbReference>
<dbReference type="Proteomes" id="UP001141933">
    <property type="component" value="Unassembled WGS sequence"/>
</dbReference>
<dbReference type="RefSeq" id="WP_269878790.1">
    <property type="nucleotide sequence ID" value="NZ_JAPZVM010000012.1"/>
</dbReference>
<keyword evidence="7" id="KW-1185">Reference proteome</keyword>
<evidence type="ECO:0000256" key="2">
    <source>
        <dbReference type="SAM" id="SignalP"/>
    </source>
</evidence>
<feature type="signal peptide" evidence="2">
    <location>
        <begin position="1"/>
        <end position="23"/>
    </location>
</feature>
<reference evidence="6" key="1">
    <citation type="submission" date="2022-12" db="EMBL/GenBank/DDBJ databases">
        <title>Phocaeicola acetigenes sp. nov., isolated feces from a healthy human.</title>
        <authorList>
            <person name="Do H."/>
            <person name="Ha Y.B."/>
            <person name="Kim J.-S."/>
            <person name="Suh M.K."/>
            <person name="Kim H.S."/>
            <person name="Lee J.-S."/>
        </authorList>
    </citation>
    <scope>NUCLEOTIDE SEQUENCE</scope>
    <source>
        <strain evidence="6">KGMB11183</strain>
    </source>
</reference>
<name>A0ABT4PK80_9BACT</name>
<feature type="domain" description="Alpha-N-acetylglucosaminidase tim-barrel" evidence="3">
    <location>
        <begin position="126"/>
        <end position="459"/>
    </location>
</feature>
<gene>
    <name evidence="6" type="ORF">O6P32_12225</name>
</gene>
<dbReference type="EMBL" id="JAPZVM010000012">
    <property type="protein sequence ID" value="MCZ8373462.1"/>
    <property type="molecule type" value="Genomic_DNA"/>
</dbReference>
<dbReference type="InterPro" id="IPR024240">
    <property type="entry name" value="NAGLU_N"/>
</dbReference>
<dbReference type="Gene3D" id="1.20.120.670">
    <property type="entry name" value="N-acetyl-b-d-glucoasminidase"/>
    <property type="match status" value="1"/>
</dbReference>
<dbReference type="Pfam" id="PF12972">
    <property type="entry name" value="NAGLU_C"/>
    <property type="match status" value="1"/>
</dbReference>
<evidence type="ECO:0000256" key="1">
    <source>
        <dbReference type="ARBA" id="ARBA00022801"/>
    </source>
</evidence>
<dbReference type="Pfam" id="PF12971">
    <property type="entry name" value="NAGLU_N"/>
    <property type="match status" value="1"/>
</dbReference>
<evidence type="ECO:0000313" key="7">
    <source>
        <dbReference type="Proteomes" id="UP001141933"/>
    </source>
</evidence>
<dbReference type="PANTHER" id="PTHR12872">
    <property type="entry name" value="ALPHA-N-ACETYLGLUCOSAMINIDASE"/>
    <property type="match status" value="1"/>
</dbReference>
<dbReference type="Gene3D" id="3.20.20.80">
    <property type="entry name" value="Glycosidases"/>
    <property type="match status" value="1"/>
</dbReference>
<dbReference type="Gene3D" id="3.30.379.10">
    <property type="entry name" value="Chitobiase/beta-hexosaminidase domain 2-like"/>
    <property type="match status" value="1"/>
</dbReference>
<protein>
    <submittedName>
        <fullName evidence="6">Alpha-N-acetylglucosaminidase</fullName>
    </submittedName>
</protein>
<dbReference type="InterPro" id="IPR007781">
    <property type="entry name" value="NAGLU"/>
</dbReference>
<dbReference type="Pfam" id="PF05089">
    <property type="entry name" value="NAGLU"/>
    <property type="match status" value="1"/>
</dbReference>
<evidence type="ECO:0000313" key="6">
    <source>
        <dbReference type="EMBL" id="MCZ8373462.1"/>
    </source>
</evidence>
<evidence type="ECO:0000259" key="5">
    <source>
        <dbReference type="Pfam" id="PF12972"/>
    </source>
</evidence>
<proteinExistence type="predicted"/>
<feature type="chain" id="PRO_5046547543" evidence="2">
    <location>
        <begin position="24"/>
        <end position="733"/>
    </location>
</feature>
<comment type="caution">
    <text evidence="6">The sequence shown here is derived from an EMBL/GenBank/DDBJ whole genome shotgun (WGS) entry which is preliminary data.</text>
</comment>